<accession>A0A558C4T1</accession>
<organism evidence="2 3">
    <name type="scientific">Hymenobacter setariae</name>
    <dbReference type="NCBI Taxonomy" id="2594794"/>
    <lineage>
        <taxon>Bacteria</taxon>
        <taxon>Pseudomonadati</taxon>
        <taxon>Bacteroidota</taxon>
        <taxon>Cytophagia</taxon>
        <taxon>Cytophagales</taxon>
        <taxon>Hymenobacteraceae</taxon>
        <taxon>Hymenobacter</taxon>
    </lineage>
</organism>
<keyword evidence="1" id="KW-0472">Membrane</keyword>
<evidence type="ECO:0000313" key="2">
    <source>
        <dbReference type="EMBL" id="TVT43652.1"/>
    </source>
</evidence>
<dbReference type="Proteomes" id="UP000317624">
    <property type="component" value="Unassembled WGS sequence"/>
</dbReference>
<reference evidence="2 3" key="1">
    <citation type="submission" date="2019-07" db="EMBL/GenBank/DDBJ databases">
        <title>Hymenobacter sp. straun FUR1 Genome sequencing and assembly.</title>
        <authorList>
            <person name="Chhetri G."/>
        </authorList>
    </citation>
    <scope>NUCLEOTIDE SEQUENCE [LARGE SCALE GENOMIC DNA]</scope>
    <source>
        <strain evidence="2 3">Fur1</strain>
    </source>
</reference>
<gene>
    <name evidence="2" type="ORF">FNT36_06090</name>
</gene>
<dbReference type="RefSeq" id="WP_144845361.1">
    <property type="nucleotide sequence ID" value="NZ_VMRJ01000001.1"/>
</dbReference>
<dbReference type="EMBL" id="VMRJ01000001">
    <property type="protein sequence ID" value="TVT43652.1"/>
    <property type="molecule type" value="Genomic_DNA"/>
</dbReference>
<feature type="transmembrane region" description="Helical" evidence="1">
    <location>
        <begin position="39"/>
        <end position="56"/>
    </location>
</feature>
<protein>
    <submittedName>
        <fullName evidence="2">Uncharacterized protein</fullName>
    </submittedName>
</protein>
<dbReference type="PROSITE" id="PS51257">
    <property type="entry name" value="PROKAR_LIPOPROTEIN"/>
    <property type="match status" value="1"/>
</dbReference>
<sequence>MQPVHRSSALLHLAVVAACLLLAAYLPTWRKLWFVAESGHFGGGNLCLWLLLLGLYRRWRWALGLTYAYVLLQLGVAGYILLLNSTTGGPTLGFALISGLNVVGLLVLYQSGALHRYLGSSPISAFE</sequence>
<keyword evidence="1" id="KW-0812">Transmembrane</keyword>
<keyword evidence="3" id="KW-1185">Reference proteome</keyword>
<keyword evidence="1" id="KW-1133">Transmembrane helix</keyword>
<dbReference type="OrthoDB" id="9918263at2"/>
<feature type="transmembrane region" description="Helical" evidence="1">
    <location>
        <begin position="63"/>
        <end position="82"/>
    </location>
</feature>
<feature type="transmembrane region" description="Helical" evidence="1">
    <location>
        <begin position="88"/>
        <end position="109"/>
    </location>
</feature>
<evidence type="ECO:0000313" key="3">
    <source>
        <dbReference type="Proteomes" id="UP000317624"/>
    </source>
</evidence>
<name>A0A558C4T1_9BACT</name>
<comment type="caution">
    <text evidence="2">The sequence shown here is derived from an EMBL/GenBank/DDBJ whole genome shotgun (WGS) entry which is preliminary data.</text>
</comment>
<dbReference type="AlphaFoldDB" id="A0A558C4T1"/>
<evidence type="ECO:0000256" key="1">
    <source>
        <dbReference type="SAM" id="Phobius"/>
    </source>
</evidence>
<proteinExistence type="predicted"/>